<reference evidence="1 2" key="1">
    <citation type="submission" date="2019-08" db="EMBL/GenBank/DDBJ databases">
        <authorList>
            <person name="Peeters C."/>
        </authorList>
    </citation>
    <scope>NUCLEOTIDE SEQUENCE [LARGE SCALE GENOMIC DNA]</scope>
    <source>
        <strain evidence="1 2">LMG 31107</strain>
    </source>
</reference>
<gene>
    <name evidence="1" type="ORF">PCE31107_00429</name>
</gene>
<name>A0A5E4RV62_9BURK</name>
<accession>A0A5E4RV62</accession>
<proteinExistence type="predicted"/>
<dbReference type="EMBL" id="CABPRY010000001">
    <property type="protein sequence ID" value="VVD67360.1"/>
    <property type="molecule type" value="Genomic_DNA"/>
</dbReference>
<dbReference type="RefSeq" id="WP_150606201.1">
    <property type="nucleotide sequence ID" value="NZ_CABPRY010000001.1"/>
</dbReference>
<organism evidence="1 2">
    <name type="scientific">Pandoraea cepalis</name>
    <dbReference type="NCBI Taxonomy" id="2508294"/>
    <lineage>
        <taxon>Bacteria</taxon>
        <taxon>Pseudomonadati</taxon>
        <taxon>Pseudomonadota</taxon>
        <taxon>Betaproteobacteria</taxon>
        <taxon>Burkholderiales</taxon>
        <taxon>Burkholderiaceae</taxon>
        <taxon>Pandoraea</taxon>
    </lineage>
</organism>
<evidence type="ECO:0000313" key="2">
    <source>
        <dbReference type="Proteomes" id="UP000396788"/>
    </source>
</evidence>
<sequence>MPEIFTAVSGERAIDFLHLMGSYDPERAVVKAGTSVPDIIANLNDATRALLCATPTAQRILARNAKLDVEPYMREDDCDAVWYRDPPQPTGSY</sequence>
<evidence type="ECO:0000313" key="1">
    <source>
        <dbReference type="EMBL" id="VVD67360.1"/>
    </source>
</evidence>
<protein>
    <submittedName>
        <fullName evidence="1">Uncharacterized protein</fullName>
    </submittedName>
</protein>
<dbReference type="Proteomes" id="UP000396788">
    <property type="component" value="Unassembled WGS sequence"/>
</dbReference>
<dbReference type="AlphaFoldDB" id="A0A5E4RV62"/>